<comment type="subunit">
    <text evidence="14">Homodimer. Interacts with AICDA and GADD45A.</text>
</comment>
<evidence type="ECO:0000256" key="15">
    <source>
        <dbReference type="ARBA" id="ARBA00066769"/>
    </source>
</evidence>
<evidence type="ECO:0000256" key="2">
    <source>
        <dbReference type="ARBA" id="ARBA00022499"/>
    </source>
</evidence>
<comment type="similarity">
    <text evidence="13">Belongs to the uracil-DNA glycosylase (UDG) superfamily. TDG/mug family.</text>
</comment>
<dbReference type="GO" id="GO:0004844">
    <property type="term" value="F:uracil DNA N-glycosylase activity"/>
    <property type="evidence" value="ECO:0007669"/>
    <property type="project" value="TreeGrafter"/>
</dbReference>
<dbReference type="InterPro" id="IPR005122">
    <property type="entry name" value="Uracil-DNA_glycosylase-like"/>
</dbReference>
<keyword evidence="10" id="KW-0234">DNA repair</keyword>
<evidence type="ECO:0000256" key="1">
    <source>
        <dbReference type="ARBA" id="ARBA00004123"/>
    </source>
</evidence>
<keyword evidence="2" id="KW-1017">Isopeptide bond</keyword>
<dbReference type="AlphaFoldDB" id="A0A3R7PZY0"/>
<evidence type="ECO:0000256" key="10">
    <source>
        <dbReference type="ARBA" id="ARBA00023204"/>
    </source>
</evidence>
<dbReference type="STRING" id="6689.A0A3R7PZY0"/>
<comment type="catalytic activity">
    <reaction evidence="12">
        <text>Hydrolyzes mismatched double-stranded DNA and polynucleotides, releasing free thymine.</text>
        <dbReference type="EC" id="3.2.2.29"/>
    </reaction>
</comment>
<evidence type="ECO:0000256" key="9">
    <source>
        <dbReference type="ARBA" id="ARBA00023163"/>
    </source>
</evidence>
<dbReference type="InterPro" id="IPR015637">
    <property type="entry name" value="MUG/TDG"/>
</dbReference>
<evidence type="ECO:0000256" key="5">
    <source>
        <dbReference type="ARBA" id="ARBA00022843"/>
    </source>
</evidence>
<comment type="caution">
    <text evidence="20">The sequence shown here is derived from an EMBL/GenBank/DDBJ whole genome shotgun (WGS) entry which is preliminary data.</text>
</comment>
<dbReference type="GO" id="GO:0032183">
    <property type="term" value="F:SUMO binding"/>
    <property type="evidence" value="ECO:0007669"/>
    <property type="project" value="UniProtKB-ARBA"/>
</dbReference>
<feature type="region of interest" description="Disordered" evidence="18">
    <location>
        <begin position="367"/>
        <end position="409"/>
    </location>
</feature>
<dbReference type="OrthoDB" id="565731at2759"/>
<evidence type="ECO:0000256" key="18">
    <source>
        <dbReference type="SAM" id="MobiDB-lite"/>
    </source>
</evidence>
<dbReference type="EC" id="3.2.2.29" evidence="15"/>
<feature type="compositionally biased region" description="Basic residues" evidence="18">
    <location>
        <begin position="397"/>
        <end position="406"/>
    </location>
</feature>
<dbReference type="GO" id="GO:0040029">
    <property type="term" value="P:epigenetic regulation of gene expression"/>
    <property type="evidence" value="ECO:0007669"/>
    <property type="project" value="UniProtKB-ARBA"/>
</dbReference>
<name>A0A3R7PZY0_PENVA</name>
<dbReference type="Gene3D" id="3.40.470.10">
    <property type="entry name" value="Uracil-DNA glycosylase-like domain"/>
    <property type="match status" value="1"/>
</dbReference>
<evidence type="ECO:0000256" key="4">
    <source>
        <dbReference type="ARBA" id="ARBA00022801"/>
    </source>
</evidence>
<evidence type="ECO:0000256" key="7">
    <source>
        <dbReference type="ARBA" id="ARBA00023015"/>
    </source>
</evidence>
<keyword evidence="7" id="KW-0805">Transcription regulation</keyword>
<dbReference type="GO" id="GO:0003677">
    <property type="term" value="F:DNA binding"/>
    <property type="evidence" value="ECO:0007669"/>
    <property type="project" value="UniProtKB-ARBA"/>
</dbReference>
<feature type="region of interest" description="Disordered" evidence="18">
    <location>
        <begin position="199"/>
        <end position="222"/>
    </location>
</feature>
<keyword evidence="3" id="KW-0227">DNA damage</keyword>
<accession>A0A3R7PZY0</accession>
<reference evidence="20 21" key="2">
    <citation type="submission" date="2019-01" db="EMBL/GenBank/DDBJ databases">
        <title>The decoding of complex shrimp genome reveals the adaptation for benthos swimmer, frequently molting mechanism and breeding impact on genome.</title>
        <authorList>
            <person name="Sun Y."/>
            <person name="Gao Y."/>
            <person name="Yu Y."/>
        </authorList>
    </citation>
    <scope>NUCLEOTIDE SEQUENCE [LARGE SCALE GENOMIC DNA]</scope>
    <source>
        <tissue evidence="20">Muscle</tissue>
    </source>
</reference>
<dbReference type="Proteomes" id="UP000283509">
    <property type="component" value="Unassembled WGS sequence"/>
</dbReference>
<dbReference type="FunFam" id="3.40.470.10:FF:000002">
    <property type="entry name" value="G/T mismatch-specific thymine DNA glycosylase"/>
    <property type="match status" value="1"/>
</dbReference>
<dbReference type="Pfam" id="PF03167">
    <property type="entry name" value="UDG"/>
    <property type="match status" value="1"/>
</dbReference>
<evidence type="ECO:0000313" key="20">
    <source>
        <dbReference type="EMBL" id="ROT82431.1"/>
    </source>
</evidence>
<dbReference type="SMART" id="SM00987">
    <property type="entry name" value="UreE_C"/>
    <property type="match status" value="1"/>
</dbReference>
<evidence type="ECO:0000256" key="13">
    <source>
        <dbReference type="ARBA" id="ARBA00061261"/>
    </source>
</evidence>
<protein>
    <recommendedName>
        <fullName evidence="16">G/T mismatch-specific thymine DNA glycosylase</fullName>
        <ecNumber evidence="15">3.2.2.29</ecNumber>
    </recommendedName>
    <alternativeName>
        <fullName evidence="17">Thymine-DNA glycosylase</fullName>
    </alternativeName>
</protein>
<evidence type="ECO:0000256" key="8">
    <source>
        <dbReference type="ARBA" id="ARBA00023159"/>
    </source>
</evidence>
<evidence type="ECO:0000256" key="16">
    <source>
        <dbReference type="ARBA" id="ARBA00071248"/>
    </source>
</evidence>
<dbReference type="PANTHER" id="PTHR12159:SF9">
    <property type="entry name" value="G_T MISMATCH-SPECIFIC THYMINE DNA GLYCOSYLASE"/>
    <property type="match status" value="1"/>
</dbReference>
<gene>
    <name evidence="20" type="ORF">C7M84_024390</name>
</gene>
<dbReference type="GO" id="GO:0006285">
    <property type="term" value="P:base-excision repair, AP site formation"/>
    <property type="evidence" value="ECO:0007669"/>
    <property type="project" value="InterPro"/>
</dbReference>
<feature type="compositionally biased region" description="Polar residues" evidence="18">
    <location>
        <begin position="203"/>
        <end position="222"/>
    </location>
</feature>
<evidence type="ECO:0000313" key="21">
    <source>
        <dbReference type="Proteomes" id="UP000283509"/>
    </source>
</evidence>
<dbReference type="GO" id="GO:0005654">
    <property type="term" value="C:nucleoplasm"/>
    <property type="evidence" value="ECO:0007669"/>
    <property type="project" value="UniProtKB-ARBA"/>
</dbReference>
<evidence type="ECO:0000256" key="6">
    <source>
        <dbReference type="ARBA" id="ARBA00022853"/>
    </source>
</evidence>
<dbReference type="GO" id="GO:0141016">
    <property type="term" value="F:G/T mismatch-specific thymine-DNA glycosylase activity"/>
    <property type="evidence" value="ECO:0007669"/>
    <property type="project" value="UniProtKB-EC"/>
</dbReference>
<evidence type="ECO:0000256" key="14">
    <source>
        <dbReference type="ARBA" id="ARBA00064519"/>
    </source>
</evidence>
<evidence type="ECO:0000259" key="19">
    <source>
        <dbReference type="SMART" id="SM00986"/>
    </source>
</evidence>
<dbReference type="InterPro" id="IPR036895">
    <property type="entry name" value="Uracil-DNA_glycosylase-like_sf"/>
</dbReference>
<dbReference type="SMART" id="SM00986">
    <property type="entry name" value="UDG"/>
    <property type="match status" value="1"/>
</dbReference>
<dbReference type="EMBL" id="QCYY01000822">
    <property type="protein sequence ID" value="ROT82431.1"/>
    <property type="molecule type" value="Genomic_DNA"/>
</dbReference>
<keyword evidence="21" id="KW-1185">Reference proteome</keyword>
<keyword evidence="11" id="KW-0539">Nucleus</keyword>
<feature type="domain" description="Uracil-DNA glycosylase-like" evidence="19">
    <location>
        <begin position="461"/>
        <end position="612"/>
    </location>
</feature>
<dbReference type="SUPFAM" id="SSF52141">
    <property type="entry name" value="Uracil-DNA glycosylase-like"/>
    <property type="match status" value="1"/>
</dbReference>
<reference evidence="20 21" key="1">
    <citation type="submission" date="2018-04" db="EMBL/GenBank/DDBJ databases">
        <authorList>
            <person name="Zhang X."/>
            <person name="Yuan J."/>
            <person name="Li F."/>
            <person name="Xiang J."/>
        </authorList>
    </citation>
    <scope>NUCLEOTIDE SEQUENCE [LARGE SCALE GENOMIC DNA]</scope>
    <source>
        <tissue evidence="20">Muscle</tissue>
    </source>
</reference>
<evidence type="ECO:0000256" key="11">
    <source>
        <dbReference type="ARBA" id="ARBA00023242"/>
    </source>
</evidence>
<keyword evidence="9" id="KW-0804">Transcription</keyword>
<dbReference type="PANTHER" id="PTHR12159">
    <property type="entry name" value="G/T AND G/U MISMATCH-SPECIFIC DNA GLYCOSYLASE"/>
    <property type="match status" value="1"/>
</dbReference>
<dbReference type="CDD" id="cd10028">
    <property type="entry name" value="UDG-F2_TDG_MUG"/>
    <property type="match status" value="1"/>
</dbReference>
<keyword evidence="5" id="KW-0832">Ubl conjugation</keyword>
<comment type="subcellular location">
    <subcellularLocation>
        <location evidence="1">Nucleus</location>
    </subcellularLocation>
</comment>
<evidence type="ECO:0000256" key="12">
    <source>
        <dbReference type="ARBA" id="ARBA00052915"/>
    </source>
</evidence>
<organism evidence="20 21">
    <name type="scientific">Penaeus vannamei</name>
    <name type="common">Whiteleg shrimp</name>
    <name type="synonym">Litopenaeus vannamei</name>
    <dbReference type="NCBI Taxonomy" id="6689"/>
    <lineage>
        <taxon>Eukaryota</taxon>
        <taxon>Metazoa</taxon>
        <taxon>Ecdysozoa</taxon>
        <taxon>Arthropoda</taxon>
        <taxon>Crustacea</taxon>
        <taxon>Multicrustacea</taxon>
        <taxon>Malacostraca</taxon>
        <taxon>Eumalacostraca</taxon>
        <taxon>Eucarida</taxon>
        <taxon>Decapoda</taxon>
        <taxon>Dendrobranchiata</taxon>
        <taxon>Penaeoidea</taxon>
        <taxon>Penaeidae</taxon>
        <taxon>Penaeus</taxon>
    </lineage>
</organism>
<keyword evidence="8" id="KW-0010">Activator</keyword>
<sequence>MKSAEPNLRIPAVLMPSFLKVNSTEEGKSAEKRVRVNCGICKETRYYSVYRGVTRIAGTILACEACRHSYQKFKRRPCILKCNKEGKCYVLGDNSKSRCKACWIAHILRLCPLPADLYIHLLKHLPDVIKERMESTPRVMDDIPEEERGAIGLEMQKDETWEDITEIAAPQQDPVKQEENDDCEDDMDDETLDAYFEAEESLNESQNTNPGSRVNSLHHTNSIKTEAEPGKWWTGSDGLTYSAAVSGNTQTYFNMSNMSASDGLTPLTPLQPADTLTSFTALAPMTPVEIPHIQHIQNEGATFFAIKQENSTMQDGESQEARLFQNISIKQEYYQPLQEVGLQLHTSPYFNHNSNTPIRIEILDNQQGAQETVSERTEVGDCDVGSPSDSIESIQPKKTRRKKHKVKAEENGTNALQDIVTEAPKRPALDLGSDNIPLKQKKKIDRFDGMPEEEVAKKFLPDHLGPNMDILIIGINPGLFAAHKGHHYAGPGNHFWKCMYLSGLIPEPFTAYDDFRLLDYGIGFTNIVARTTRGSANLTREEIKKGSEILLAKLKEYQPRIAVFNGKGIYEIFSGKKQFNFGKQPEMVDGTNTHIWVMPSSSARCAQLPRALDKVPFYSALRKYRDYLKGIIPEVNEEEITFSHVRLSNPKTPVKQEVKLEEDDIGEPKKTFCSESAKALKAFKGSIKSEQTECGIKSENPS</sequence>
<proteinExistence type="inferred from homology"/>
<keyword evidence="6" id="KW-0156">Chromatin regulator</keyword>
<evidence type="ECO:0000256" key="3">
    <source>
        <dbReference type="ARBA" id="ARBA00022763"/>
    </source>
</evidence>
<keyword evidence="4" id="KW-0378">Hydrolase</keyword>
<evidence type="ECO:0000256" key="17">
    <source>
        <dbReference type="ARBA" id="ARBA00083221"/>
    </source>
</evidence>